<dbReference type="Proteomes" id="UP001056576">
    <property type="component" value="Segment"/>
</dbReference>
<accession>A0A9E7MRU1</accession>
<name>A0A9E7MRU1_9CAUD</name>
<evidence type="ECO:0000259" key="1">
    <source>
        <dbReference type="Pfam" id="PF13550"/>
    </source>
</evidence>
<feature type="domain" description="Rcc01698-like C-terminal" evidence="2">
    <location>
        <begin position="902"/>
        <end position="988"/>
    </location>
</feature>
<dbReference type="EMBL" id="ON529857">
    <property type="protein sequence ID" value="USN15483.1"/>
    <property type="molecule type" value="Genomic_DNA"/>
</dbReference>
<dbReference type="Pfam" id="PF23666">
    <property type="entry name" value="Rcc01698_C"/>
    <property type="match status" value="1"/>
</dbReference>
<feature type="domain" description="Tip attachment protein J" evidence="1">
    <location>
        <begin position="616"/>
        <end position="788"/>
    </location>
</feature>
<proteinExistence type="predicted"/>
<dbReference type="InterPro" id="IPR032876">
    <property type="entry name" value="J_dom"/>
</dbReference>
<evidence type="ECO:0000259" key="2">
    <source>
        <dbReference type="Pfam" id="PF23666"/>
    </source>
</evidence>
<reference evidence="3 4" key="1">
    <citation type="submission" date="2022-05" db="EMBL/GenBank/DDBJ databases">
        <authorList>
            <person name="Friedrich I."/>
            <person name="Poehlein A."/>
            <person name="Schneider D."/>
            <person name="Hertel R."/>
            <person name="Daniel R."/>
        </authorList>
    </citation>
    <scope>NUCLEOTIDE SEQUENCE [LARGE SCALE GENOMIC DNA]</scope>
</reference>
<organism evidence="3 4">
    <name type="scientific">Brevundimonas phage vB_BpoS-Kikimora</name>
    <dbReference type="NCBI Taxonomy" id="2948601"/>
    <lineage>
        <taxon>Viruses</taxon>
        <taxon>Duplodnaviria</taxon>
        <taxon>Heunggongvirae</taxon>
        <taxon>Uroviricota</taxon>
        <taxon>Caudoviricetes</taxon>
        <taxon>Jeanschmidtviridae</taxon>
        <taxon>Kikimoravirus</taxon>
        <taxon>Kikimoravirus kikimora</taxon>
    </lineage>
</organism>
<gene>
    <name evidence="3" type="ORF">KIKIMORA_03410</name>
</gene>
<dbReference type="Pfam" id="PF13550">
    <property type="entry name" value="Phage-tail_3"/>
    <property type="match status" value="1"/>
</dbReference>
<evidence type="ECO:0000313" key="4">
    <source>
        <dbReference type="Proteomes" id="UP001056576"/>
    </source>
</evidence>
<dbReference type="InterPro" id="IPR056490">
    <property type="entry name" value="Rcc01698_C"/>
</dbReference>
<keyword evidence="4" id="KW-1185">Reference proteome</keyword>
<sequence length="1163" mass="129322">MDPFSFAIMTVAQIGIGFLFPAEGPRLKDLKVAASTYGAAIPNAYGVVRVAANMIWTDKIREHKKKKRVGLKRYKYYLYTGTFAMAMCRGPIANVRKIWANHKLIYDATGTGTLAIKKKFNIKIYKGDEDQQPDPTIEKIVGEGNTPAYRGLSYLLFEDMPLEDFGNSIPQISVELYAVGDGEGSSIGRVTRMDFRQATSYQTDEVVYNGDLDMVVAGLTYSGMAVLRPSSGKEENRSGHTKKEFQAVLGISPTTGNIVVQSHGLYTGSSSFYLYEPVNWSVVGSFGRVADPDGEYPSMAREGAFCVDRSGTEWCFYTSLFGTHHAFQTTAFGMGGLASAGSRPNGYYGSSAYIGVSGLEKPTFYVFEGGDMSGGVVSALQLRRVEGAGSVWSPSTIMTIPNTENRAGFEVEQCHYDPTDQGLLLVWRDNSTRHMGKYRPAESRWAWRRSGFTPAVAYVNSTVLTRGEFWWVANNRLWRMNAATGEYLRDTFDPFMGLLDTDSVPQSVIDSAVANAPYTGEVLYDQDNKPVTGFTASTQQHIDPANEQIILYGTGTGGGFRVVRRAIMVKDESTTLAGLVSLLLSRAGLGPQDYDVTALKVQPIRGYGWANFSDLRGILAQLRMLFMFDLIERDGRLVGVMRATGSNEDRTGQPVRRITSRLLGSTGDGGGTDFWKESRIQDADLPRRVALSYMNWERDFETSTALTKRITSPSPTMFSFQQVSMEIGVVMTPKEAKDQVNKILWSQWAERTEHETAVPWAYIDLDPADIVDVQFDDGRRYRERLQEMEFGANWALRLESITQDSIAYESDAKADGGTGGPPQLPYIPPRAAKAVVLNTPLLRDQDDTGGAYSLYYTGVAHGGLVPFDGASMYRSTDNAFYEMLYVTDQSVEWATVAGVTPPPRHGAFGLDWETRITVWPVIDWFELESITDDELWAGQNLCAVGDELIQFRDCVQNLDGSWTIWNLLRGRRGTEYACTAHRTGEMFVYLSSSTFEGDAEALDQRGRSRWFRSVADGISPDLSPATQIFYEPRDLMPYAPKDIRRSVAGSAINLSWKRRTRMGGNMQDGTGSVPLNEGREWYEVYILKTPFLGDLSRSDDAPIDSNVLFRLETAQSEITLETTEFTAPFDVNLDTLHVLIYQHSTAVGRGFPAVRSIESWQDF</sequence>
<evidence type="ECO:0000313" key="3">
    <source>
        <dbReference type="EMBL" id="USN15483.1"/>
    </source>
</evidence>
<protein>
    <submittedName>
        <fullName evidence="3">Tail protein</fullName>
    </submittedName>
</protein>